<dbReference type="InterPro" id="IPR000608">
    <property type="entry name" value="UBC"/>
</dbReference>
<dbReference type="InterPro" id="IPR016135">
    <property type="entry name" value="UBQ-conjugating_enzyme/RWD"/>
</dbReference>
<dbReference type="SUPFAM" id="SSF56399">
    <property type="entry name" value="ADP-ribosylation"/>
    <property type="match status" value="1"/>
</dbReference>
<evidence type="ECO:0000313" key="7">
    <source>
        <dbReference type="EMBL" id="KAJ5162317.1"/>
    </source>
</evidence>
<keyword evidence="3" id="KW-0548">Nucleotidyltransferase</keyword>
<dbReference type="PROSITE" id="PS50127">
    <property type="entry name" value="UBC_2"/>
    <property type="match status" value="1"/>
</dbReference>
<dbReference type="AlphaFoldDB" id="A0A9W9LL41"/>
<evidence type="ECO:0000256" key="2">
    <source>
        <dbReference type="ARBA" id="ARBA00022679"/>
    </source>
</evidence>
<dbReference type="Gene3D" id="3.90.228.10">
    <property type="match status" value="1"/>
</dbReference>
<evidence type="ECO:0000313" key="8">
    <source>
        <dbReference type="Proteomes" id="UP001146351"/>
    </source>
</evidence>
<organism evidence="7 8">
    <name type="scientific">Penicillium capsulatum</name>
    <dbReference type="NCBI Taxonomy" id="69766"/>
    <lineage>
        <taxon>Eukaryota</taxon>
        <taxon>Fungi</taxon>
        <taxon>Dikarya</taxon>
        <taxon>Ascomycota</taxon>
        <taxon>Pezizomycotina</taxon>
        <taxon>Eurotiomycetes</taxon>
        <taxon>Eurotiomycetidae</taxon>
        <taxon>Eurotiales</taxon>
        <taxon>Aspergillaceae</taxon>
        <taxon>Penicillium</taxon>
    </lineage>
</organism>
<dbReference type="PANTHER" id="PTHR21328">
    <property type="entry name" value="POLY ADP-RIBOSE POLYMERASE FAMILY, MEMBER PARP"/>
    <property type="match status" value="1"/>
</dbReference>
<evidence type="ECO:0000259" key="6">
    <source>
        <dbReference type="PROSITE" id="PS50127"/>
    </source>
</evidence>
<dbReference type="OrthoDB" id="109543at2759"/>
<evidence type="ECO:0000256" key="4">
    <source>
        <dbReference type="ARBA" id="ARBA00023027"/>
    </source>
</evidence>
<keyword evidence="8" id="KW-1185">Reference proteome</keyword>
<feature type="region of interest" description="Disordered" evidence="5">
    <location>
        <begin position="115"/>
        <end position="139"/>
    </location>
</feature>
<keyword evidence="1" id="KW-0328">Glycosyltransferase</keyword>
<evidence type="ECO:0000256" key="3">
    <source>
        <dbReference type="ARBA" id="ARBA00022695"/>
    </source>
</evidence>
<dbReference type="SUPFAM" id="SSF54495">
    <property type="entry name" value="UBC-like"/>
    <property type="match status" value="1"/>
</dbReference>
<protein>
    <recommendedName>
        <fullName evidence="6">UBC core domain-containing protein</fullName>
    </recommendedName>
</protein>
<dbReference type="Proteomes" id="UP001146351">
    <property type="component" value="Unassembled WGS sequence"/>
</dbReference>
<dbReference type="InterPro" id="IPR051838">
    <property type="entry name" value="ARTD_PARP"/>
</dbReference>
<comment type="caution">
    <text evidence="7">The sequence shown here is derived from an EMBL/GenBank/DDBJ whole genome shotgun (WGS) entry which is preliminary data.</text>
</comment>
<dbReference type="Pfam" id="PF00644">
    <property type="entry name" value="PARP"/>
    <property type="match status" value="1"/>
</dbReference>
<dbReference type="FunFam" id="3.10.110.10:FF:000107">
    <property type="entry name" value="Ubiquitin conjugating enzyme, putative"/>
    <property type="match status" value="1"/>
</dbReference>
<proteinExistence type="predicted"/>
<dbReference type="GO" id="GO:0016779">
    <property type="term" value="F:nucleotidyltransferase activity"/>
    <property type="evidence" value="ECO:0007669"/>
    <property type="project" value="UniProtKB-KW"/>
</dbReference>
<keyword evidence="4" id="KW-0520">NAD</keyword>
<dbReference type="Gene3D" id="3.10.110.10">
    <property type="entry name" value="Ubiquitin Conjugating Enzyme"/>
    <property type="match status" value="1"/>
</dbReference>
<accession>A0A9W9LL41</accession>
<dbReference type="GO" id="GO:0003950">
    <property type="term" value="F:NAD+ poly-ADP-ribosyltransferase activity"/>
    <property type="evidence" value="ECO:0007669"/>
    <property type="project" value="InterPro"/>
</dbReference>
<keyword evidence="2" id="KW-0808">Transferase</keyword>
<reference evidence="7" key="1">
    <citation type="submission" date="2022-11" db="EMBL/GenBank/DDBJ databases">
        <authorList>
            <person name="Petersen C."/>
        </authorList>
    </citation>
    <scope>NUCLEOTIDE SEQUENCE</scope>
    <source>
        <strain evidence="7">IBT 21917</strain>
    </source>
</reference>
<feature type="compositionally biased region" description="Acidic residues" evidence="5">
    <location>
        <begin position="122"/>
        <end position="139"/>
    </location>
</feature>
<feature type="domain" description="UBC core" evidence="6">
    <location>
        <begin position="948"/>
        <end position="1128"/>
    </location>
</feature>
<reference evidence="7" key="2">
    <citation type="journal article" date="2023" name="IMA Fungus">
        <title>Comparative genomic study of the Penicillium genus elucidates a diverse pangenome and 15 lateral gene transfer events.</title>
        <authorList>
            <person name="Petersen C."/>
            <person name="Sorensen T."/>
            <person name="Nielsen M.R."/>
            <person name="Sondergaard T.E."/>
            <person name="Sorensen J.L."/>
            <person name="Fitzpatrick D.A."/>
            <person name="Frisvad J.C."/>
            <person name="Nielsen K.L."/>
        </authorList>
    </citation>
    <scope>NUCLEOTIDE SEQUENCE</scope>
    <source>
        <strain evidence="7">IBT 21917</strain>
    </source>
</reference>
<gene>
    <name evidence="7" type="ORF">N7492_007709</name>
</gene>
<evidence type="ECO:0000256" key="1">
    <source>
        <dbReference type="ARBA" id="ARBA00022676"/>
    </source>
</evidence>
<feature type="region of interest" description="Disordered" evidence="5">
    <location>
        <begin position="894"/>
        <end position="930"/>
    </location>
</feature>
<sequence>MPIKEFRKDLEDAAAPDRYPHLGRIRAGDSDGSISFIFTHPASDERIQLEAIVSDGHDYPKSHTFFIFSASDEVSTEVIEALERAQSRFEGMTIHKLLTTVDRVVSDALYVSSPQCAGTNDPDSESSSDGQMFDEEDDSDLELDRDRFFPISGSPNLRKKIRRDLRAVKAAGFKVGYLGATTGMIIISVACRIARLGLSDEAMQAWGVRPADYLVLLIRHRSAYQGLQEVLALGDAAPELMQLCVGLCDSYKPSLDAAVYAFQGASPPNKDTRGPRDGAFQNSMREFFIGEPLNKLLKERFLGIVNLRLLNHFSWTGAEYCFHDAQGKITGGREAASSQYKMGDSWRTPATPLLVPDHLVDANFTVSEISLPLLAMQFTLRHFVKCTEFCLVCHCKTTDDFEALKPYVCSNGLCLYQYITLRMGPSLEYEIRSQPYVVDMLICLAYIRAQSRALNDFPTGLGLRVPDISSVQQDNLANLLKDQPASKSSKGVLSINERDSCLLLYPNGNRLMVGDWIVIMEADLANAKGRGQQWHCRVEKLSETSGHATISLPVRGPYQLSPTEVFGGFSYPKEVRYLVYDNNFDEIDIPRKLDAMIALLDILPSVAEMIKYLGHHSSGRLLSSWRDRMSPAALDLLRWIVSSNRSCILQDNNNQEHLVTGMDAYIQFRLVQGAPDKEQRFVQAVKAHAEREKSSYPTIFAWHGSGLQNWHSILREGLHYDQIVHGRSYGDGVYLSNHFNVSAGYVGTNIPMKGRKNWPQSKLNMLSMVSLNEVVNCTSQFHRIQPHYVMTQLDWIQARYLFVGTSDASLLKKPNSTVYYQQDPNHLAFGPDGQAIKIPLSAISSSRRREIALSLSGNKSSQIADADELEGFHDLASVSTEVEDLNILLSDSDSEEDSADFSTSKRRCTERAHGRNTEHEVPPTDFTPGTLKRESLPLLAQPVYATNAATKLLQRHLQSTLKVQDKEKLHELGWYIDPNLIENMYQWIVELHSFDPALPLAKDLKSANMHSVILEIRFPSQFPMDPPFVRVIRPRFLGFMNGGGGHVTAGGAMCMELLTNSGWSAVASIESVLLQVRMAITSTDPRPARLAIGGQSRDYAVGEAIQAYKRACMQHDWKVPKEMDAMFW</sequence>
<name>A0A9W9LL41_9EURO</name>
<dbReference type="InterPro" id="IPR012317">
    <property type="entry name" value="Poly(ADP-ribose)pol_cat_dom"/>
</dbReference>
<dbReference type="CDD" id="cd23802">
    <property type="entry name" value="UBCc_UBE2Q"/>
    <property type="match status" value="1"/>
</dbReference>
<dbReference type="EMBL" id="JAPQKO010000005">
    <property type="protein sequence ID" value="KAJ5162317.1"/>
    <property type="molecule type" value="Genomic_DNA"/>
</dbReference>
<feature type="compositionally biased region" description="Basic and acidic residues" evidence="5">
    <location>
        <begin position="907"/>
        <end position="922"/>
    </location>
</feature>
<evidence type="ECO:0000256" key="5">
    <source>
        <dbReference type="SAM" id="MobiDB-lite"/>
    </source>
</evidence>